<dbReference type="FunFam" id="1.10.4020.10:FF:000001">
    <property type="entry name" value="zinc finger protein 263 isoform X1"/>
    <property type="match status" value="1"/>
</dbReference>
<evidence type="ECO:0000313" key="4">
    <source>
        <dbReference type="Proteomes" id="UP000694545"/>
    </source>
</evidence>
<dbReference type="InterPro" id="IPR050916">
    <property type="entry name" value="SCAN-C2H2_zinc_finger"/>
</dbReference>
<dbReference type="Ensembl" id="ENSVKKT00000019980.1">
    <property type="protein sequence ID" value="ENSVKKP00000019500.1"/>
    <property type="gene ID" value="ENSVKKG00000013218.1"/>
</dbReference>
<keyword evidence="1" id="KW-0539">Nucleus</keyword>
<organism evidence="3 4">
    <name type="scientific">Varanus komodoensis</name>
    <name type="common">Komodo dragon</name>
    <dbReference type="NCBI Taxonomy" id="61221"/>
    <lineage>
        <taxon>Eukaryota</taxon>
        <taxon>Metazoa</taxon>
        <taxon>Chordata</taxon>
        <taxon>Craniata</taxon>
        <taxon>Vertebrata</taxon>
        <taxon>Euteleostomi</taxon>
        <taxon>Lepidosauria</taxon>
        <taxon>Squamata</taxon>
        <taxon>Bifurcata</taxon>
        <taxon>Unidentata</taxon>
        <taxon>Episquamata</taxon>
        <taxon>Toxicofera</taxon>
        <taxon>Anguimorpha</taxon>
        <taxon>Paleoanguimorpha</taxon>
        <taxon>Varanoidea</taxon>
        <taxon>Varanidae</taxon>
        <taxon>Varanus</taxon>
    </lineage>
</organism>
<reference evidence="3" key="2">
    <citation type="submission" date="2025-09" db="UniProtKB">
        <authorList>
            <consortium name="Ensembl"/>
        </authorList>
    </citation>
    <scope>IDENTIFICATION</scope>
</reference>
<evidence type="ECO:0000256" key="1">
    <source>
        <dbReference type="ARBA" id="ARBA00023242"/>
    </source>
</evidence>
<reference evidence="3" key="1">
    <citation type="submission" date="2025-08" db="UniProtKB">
        <authorList>
            <consortium name="Ensembl"/>
        </authorList>
    </citation>
    <scope>IDENTIFICATION</scope>
</reference>
<dbReference type="Pfam" id="PF02023">
    <property type="entry name" value="SCAN"/>
    <property type="match status" value="1"/>
</dbReference>
<evidence type="ECO:0000259" key="2">
    <source>
        <dbReference type="PROSITE" id="PS50804"/>
    </source>
</evidence>
<evidence type="ECO:0000313" key="3">
    <source>
        <dbReference type="Ensembl" id="ENSVKKP00000019500.1"/>
    </source>
</evidence>
<dbReference type="OMA" id="FWLLNSF"/>
<dbReference type="CDD" id="cd07936">
    <property type="entry name" value="SCAN"/>
    <property type="match status" value="1"/>
</dbReference>
<dbReference type="Gene3D" id="1.10.4020.10">
    <property type="entry name" value="DNA breaking-rejoining enzymes"/>
    <property type="match status" value="1"/>
</dbReference>
<dbReference type="PROSITE" id="PS50804">
    <property type="entry name" value="SCAN_BOX"/>
    <property type="match status" value="1"/>
</dbReference>
<dbReference type="Proteomes" id="UP000694545">
    <property type="component" value="Unplaced"/>
</dbReference>
<dbReference type="SUPFAM" id="SSF47353">
    <property type="entry name" value="Retrovirus capsid dimerization domain-like"/>
    <property type="match status" value="1"/>
</dbReference>
<keyword evidence="4" id="KW-1185">Reference proteome</keyword>
<dbReference type="PANTHER" id="PTHR45935:SF15">
    <property type="entry name" value="SCAN BOX DOMAIN-CONTAINING PROTEIN"/>
    <property type="match status" value="1"/>
</dbReference>
<proteinExistence type="predicted"/>
<protein>
    <recommendedName>
        <fullName evidence="2">SCAN box domain-containing protein</fullName>
    </recommendedName>
</protein>
<dbReference type="PANTHER" id="PTHR45935">
    <property type="entry name" value="PROTEIN ZBED8-RELATED"/>
    <property type="match status" value="1"/>
</dbReference>
<feature type="domain" description="SCAN box" evidence="2">
    <location>
        <begin position="40"/>
        <end position="118"/>
    </location>
</feature>
<dbReference type="SMART" id="SM00431">
    <property type="entry name" value="SCAN"/>
    <property type="match status" value="1"/>
</dbReference>
<sequence>MATPVAGFPEGLLSKDEADCGKAEEVAIPGEETVGTEIHRQRFRQFCYLEAEGPREVCGRLWFLCYQWLKPERHSKEQILELLILEQFLAVLPPEIQSWVRERVPGSCAQAVALAEDFLLRQEEAAPGIPFWLLNSFRRFQILFFCLQC</sequence>
<name>A0A8D2LBM8_VARKO</name>
<dbReference type="InterPro" id="IPR038269">
    <property type="entry name" value="SCAN_sf"/>
</dbReference>
<dbReference type="InterPro" id="IPR003309">
    <property type="entry name" value="SCAN_dom"/>
</dbReference>
<dbReference type="AlphaFoldDB" id="A0A8D2LBM8"/>
<accession>A0A8D2LBM8</accession>